<dbReference type="EMBL" id="FUXM01000004">
    <property type="protein sequence ID" value="SJZ65332.1"/>
    <property type="molecule type" value="Genomic_DNA"/>
</dbReference>
<dbReference type="FunFam" id="3.40.640.10:FF:000033">
    <property type="entry name" value="Aspartate aminotransferase"/>
    <property type="match status" value="1"/>
</dbReference>
<organism evidence="8 9">
    <name type="scientific">Carboxydocella sporoproducens DSM 16521</name>
    <dbReference type="NCBI Taxonomy" id="1121270"/>
    <lineage>
        <taxon>Bacteria</taxon>
        <taxon>Bacillati</taxon>
        <taxon>Bacillota</taxon>
        <taxon>Clostridia</taxon>
        <taxon>Eubacteriales</taxon>
        <taxon>Clostridiales Family XVI. Incertae Sedis</taxon>
        <taxon>Carboxydocella</taxon>
    </lineage>
</organism>
<evidence type="ECO:0000256" key="6">
    <source>
        <dbReference type="RuleBase" id="RU000481"/>
    </source>
</evidence>
<dbReference type="InterPro" id="IPR015424">
    <property type="entry name" value="PyrdxlP-dep_Trfase"/>
</dbReference>
<accession>A0A1T4MEG3</accession>
<dbReference type="Pfam" id="PF00155">
    <property type="entry name" value="Aminotran_1_2"/>
    <property type="match status" value="1"/>
</dbReference>
<dbReference type="Gene3D" id="3.40.640.10">
    <property type="entry name" value="Type I PLP-dependent aspartate aminotransferase-like (Major domain)"/>
    <property type="match status" value="1"/>
</dbReference>
<reference evidence="9" key="1">
    <citation type="submission" date="2017-02" db="EMBL/GenBank/DDBJ databases">
        <authorList>
            <person name="Varghese N."/>
            <person name="Submissions S."/>
        </authorList>
    </citation>
    <scope>NUCLEOTIDE SEQUENCE [LARGE SCALE GENOMIC DNA]</scope>
    <source>
        <strain evidence="9">DSM 16521</strain>
    </source>
</reference>
<dbReference type="CDD" id="cd00609">
    <property type="entry name" value="AAT_like"/>
    <property type="match status" value="1"/>
</dbReference>
<evidence type="ECO:0000256" key="1">
    <source>
        <dbReference type="ARBA" id="ARBA00001933"/>
    </source>
</evidence>
<dbReference type="GO" id="GO:0006520">
    <property type="term" value="P:amino acid metabolic process"/>
    <property type="evidence" value="ECO:0007669"/>
    <property type="project" value="InterPro"/>
</dbReference>
<dbReference type="PROSITE" id="PS00105">
    <property type="entry name" value="AA_TRANSFER_CLASS_1"/>
    <property type="match status" value="1"/>
</dbReference>
<keyword evidence="3 6" id="KW-0032">Aminotransferase</keyword>
<dbReference type="Gene3D" id="3.90.1150.10">
    <property type="entry name" value="Aspartate Aminotransferase, domain 1"/>
    <property type="match status" value="1"/>
</dbReference>
<dbReference type="Proteomes" id="UP000189933">
    <property type="component" value="Unassembled WGS sequence"/>
</dbReference>
<protein>
    <recommendedName>
        <fullName evidence="6">Aminotransferase</fullName>
        <ecNumber evidence="6">2.6.1.-</ecNumber>
    </recommendedName>
</protein>
<evidence type="ECO:0000256" key="2">
    <source>
        <dbReference type="ARBA" id="ARBA00007441"/>
    </source>
</evidence>
<gene>
    <name evidence="8" type="ORF">SAMN02745885_00534</name>
</gene>
<dbReference type="GO" id="GO:0030170">
    <property type="term" value="F:pyridoxal phosphate binding"/>
    <property type="evidence" value="ECO:0007669"/>
    <property type="project" value="InterPro"/>
</dbReference>
<dbReference type="InterPro" id="IPR050596">
    <property type="entry name" value="AspAT/PAT-like"/>
</dbReference>
<keyword evidence="9" id="KW-1185">Reference proteome</keyword>
<dbReference type="PANTHER" id="PTHR46383">
    <property type="entry name" value="ASPARTATE AMINOTRANSFERASE"/>
    <property type="match status" value="1"/>
</dbReference>
<evidence type="ECO:0000256" key="4">
    <source>
        <dbReference type="ARBA" id="ARBA00022679"/>
    </source>
</evidence>
<dbReference type="InterPro" id="IPR015422">
    <property type="entry name" value="PyrdxlP-dep_Trfase_small"/>
</dbReference>
<dbReference type="OrthoDB" id="9802328at2"/>
<dbReference type="PANTHER" id="PTHR46383:SF1">
    <property type="entry name" value="ASPARTATE AMINOTRANSFERASE"/>
    <property type="match status" value="1"/>
</dbReference>
<comment type="cofactor">
    <cofactor evidence="1 6">
        <name>pyridoxal 5'-phosphate</name>
        <dbReference type="ChEBI" id="CHEBI:597326"/>
    </cofactor>
</comment>
<keyword evidence="5" id="KW-0663">Pyridoxal phosphate</keyword>
<name>A0A1T4MEG3_9FIRM</name>
<evidence type="ECO:0000256" key="3">
    <source>
        <dbReference type="ARBA" id="ARBA00022576"/>
    </source>
</evidence>
<evidence type="ECO:0000313" key="8">
    <source>
        <dbReference type="EMBL" id="SJZ65332.1"/>
    </source>
</evidence>
<dbReference type="AlphaFoldDB" id="A0A1T4MEG3"/>
<dbReference type="GO" id="GO:0008483">
    <property type="term" value="F:transaminase activity"/>
    <property type="evidence" value="ECO:0007669"/>
    <property type="project" value="UniProtKB-KW"/>
</dbReference>
<feature type="domain" description="Aminotransferase class I/classII large" evidence="7">
    <location>
        <begin position="31"/>
        <end position="389"/>
    </location>
</feature>
<dbReference type="InterPro" id="IPR004839">
    <property type="entry name" value="Aminotransferase_I/II_large"/>
</dbReference>
<sequence length="397" mass="42983">MELAERALRISPSPTLALDSKAKAMARAGAKVINFGVGEPDFDTPEHIKTAAMRAIERGMTKYTAVAGIEELKEAIVTKLAQENGLLYSPAQVVVSCGAKHSLYNALQVIINPGDEVLMPVPYWVSYEEQIKLAGGVPVPVPASRENNYKVRVEDLERAITGRTKALILNSPNNPTGAVYSREELESIGKWLLERGLAVISDEIYEKLVYDGNQHHSIVAVVPELSGQAIVINGVSKAYAMTGWRIGYAAAPLPWAKAMADLQSHCTSNPTSIAQAAALAALTGPQQPLQEMVAAFDRRRQRGWELLQQIPGIYCSRPAGAFYLFPDVSGVLGKSWQGRPIESSAQLAELLLEEVQVAAVPGEAFGQPGTMRLSYAVSLEVLEEGIRRIGQLISEVK</sequence>
<proteinExistence type="inferred from homology"/>
<evidence type="ECO:0000256" key="5">
    <source>
        <dbReference type="ARBA" id="ARBA00022898"/>
    </source>
</evidence>
<dbReference type="SUPFAM" id="SSF53383">
    <property type="entry name" value="PLP-dependent transferases"/>
    <property type="match status" value="1"/>
</dbReference>
<keyword evidence="4 6" id="KW-0808">Transferase</keyword>
<dbReference type="EC" id="2.6.1.-" evidence="6"/>
<evidence type="ECO:0000259" key="7">
    <source>
        <dbReference type="Pfam" id="PF00155"/>
    </source>
</evidence>
<comment type="similarity">
    <text evidence="2 6">Belongs to the class-I pyridoxal-phosphate-dependent aminotransferase family.</text>
</comment>
<dbReference type="RefSeq" id="WP_078664671.1">
    <property type="nucleotide sequence ID" value="NZ_FUXM01000004.1"/>
</dbReference>
<dbReference type="InterPro" id="IPR015421">
    <property type="entry name" value="PyrdxlP-dep_Trfase_major"/>
</dbReference>
<dbReference type="InterPro" id="IPR004838">
    <property type="entry name" value="NHTrfase_class1_PyrdxlP-BS"/>
</dbReference>
<evidence type="ECO:0000313" key="9">
    <source>
        <dbReference type="Proteomes" id="UP000189933"/>
    </source>
</evidence>